<keyword evidence="1 3" id="KW-0238">DNA-binding</keyword>
<feature type="region of interest" description="Disordered" evidence="2">
    <location>
        <begin position="254"/>
        <end position="285"/>
    </location>
</feature>
<dbReference type="InterPro" id="IPR003150">
    <property type="entry name" value="DNA-bd_RFX"/>
</dbReference>
<accession>A0A6S7FZ91</accession>
<evidence type="ECO:0000256" key="2">
    <source>
        <dbReference type="SAM" id="MobiDB-lite"/>
    </source>
</evidence>
<gene>
    <name evidence="3" type="ORF">PACLA_8A014688</name>
</gene>
<dbReference type="SUPFAM" id="SSF46785">
    <property type="entry name" value="Winged helix' DNA-binding domain"/>
    <property type="match status" value="1"/>
</dbReference>
<reference evidence="3" key="1">
    <citation type="submission" date="2020-04" db="EMBL/GenBank/DDBJ databases">
        <authorList>
            <person name="Alioto T."/>
            <person name="Alioto T."/>
            <person name="Gomez Garrido J."/>
        </authorList>
    </citation>
    <scope>NUCLEOTIDE SEQUENCE</scope>
    <source>
        <strain evidence="3">A484AB</strain>
    </source>
</reference>
<sequence>MGVDHSSVVKDEIKQEIEKILADVQLWSDTEKLLLYLKLPGSKHRDKSKDEQDPHAIPLSTTRAEQTQAFHWIRCHLEECENNSTLPKHEVYDEYRAHCESVNAVRVLSAPDFGKIIKCVFPNVKARRLGTRGNSKYCYSGIQKKRIVKSPQLPNLVAPMPGDKNMNNAGSSCSNGDKIGDDQTLIAACDLVCEWANKLLGRVFNTLVELGRFLVGGSYVSSKSMAAFIVMSSNESSGSYSKLTLNGRKINSDEQSLISQKRKQTQQHLQRKIQQRQQHKQQQQHQLNLLLHPSTPTGKQFTPILPQTQKGNTVTLVNGLRIQTKPQQLQLSPKLNIVTNLQSPPTPCTPVIYNQTPQKTLGHLPPSTTLSPVTPSLTSPSLHSPYNTKSPKRSAPHTPRSETITPSPISTTPRHTPNGEVTRFVFTPITNGTAENKISVQGGDASPPMLKRPTATHPGLSNEWSNHQNKATAVLTTTPIKDTPGSPCKHPRIALKDPPSTSNRQTNSFSQPMMSPRVNKRTAINLSSPMPATNTNQGRVTLSPRGPRTNTSRQPIARQQSLSSSCSVTLQSSPQTQALTHQPRNLTTFPFSNTSTSDCRFQQTVATIATPNFLDHLPSEQELQALCNQLTNGTAAVQSNRSHSVPPLPQNLVPRMNATIQPLTPQTDGRHQFVAPRMANASGLMINTSGHFDGLKQLRNRVLHGDTNNNSGAHNATNTNGSAGYAAKRNLMVELDNVSNWATPTSCAFQQNKPHNILADDPLAGLNLDEIAIDASNGNFDILVDEALFGDNNTFVTSWNAPAQTVTLDSCL</sequence>
<organism evidence="3 4">
    <name type="scientific">Paramuricea clavata</name>
    <name type="common">Red gorgonian</name>
    <name type="synonym">Violescent sea-whip</name>
    <dbReference type="NCBI Taxonomy" id="317549"/>
    <lineage>
        <taxon>Eukaryota</taxon>
        <taxon>Metazoa</taxon>
        <taxon>Cnidaria</taxon>
        <taxon>Anthozoa</taxon>
        <taxon>Octocorallia</taxon>
        <taxon>Malacalcyonacea</taxon>
        <taxon>Plexauridae</taxon>
        <taxon>Paramuricea</taxon>
    </lineage>
</organism>
<dbReference type="InterPro" id="IPR039779">
    <property type="entry name" value="RFX-like"/>
</dbReference>
<dbReference type="PANTHER" id="PTHR12619:SF21">
    <property type="entry name" value="RFX-TYPE WINGED-HELIX DOMAIN-CONTAINING PROTEIN"/>
    <property type="match status" value="1"/>
</dbReference>
<keyword evidence="4" id="KW-1185">Reference proteome</keyword>
<dbReference type="GO" id="GO:0000978">
    <property type="term" value="F:RNA polymerase II cis-regulatory region sequence-specific DNA binding"/>
    <property type="evidence" value="ECO:0007669"/>
    <property type="project" value="TreeGrafter"/>
</dbReference>
<dbReference type="Proteomes" id="UP001152795">
    <property type="component" value="Unassembled WGS sequence"/>
</dbReference>
<feature type="compositionally biased region" description="Low complexity" evidence="2">
    <location>
        <begin position="401"/>
        <end position="416"/>
    </location>
</feature>
<dbReference type="OrthoDB" id="10069709at2759"/>
<protein>
    <submittedName>
        <fullName evidence="3">DNA-binding RFX7-like</fullName>
    </submittedName>
</protein>
<dbReference type="PANTHER" id="PTHR12619">
    <property type="entry name" value="RFX TRANSCRIPTION FACTOR FAMILY"/>
    <property type="match status" value="1"/>
</dbReference>
<feature type="compositionally biased region" description="Basic residues" evidence="2">
    <location>
        <begin position="260"/>
        <end position="279"/>
    </location>
</feature>
<feature type="compositionally biased region" description="Polar residues" evidence="2">
    <location>
        <begin position="548"/>
        <end position="558"/>
    </location>
</feature>
<feature type="compositionally biased region" description="Polar residues" evidence="2">
    <location>
        <begin position="522"/>
        <end position="540"/>
    </location>
</feature>
<dbReference type="Gene3D" id="6.10.140.1290">
    <property type="match status" value="1"/>
</dbReference>
<feature type="compositionally biased region" description="Polar residues" evidence="2">
    <location>
        <begin position="499"/>
        <end position="513"/>
    </location>
</feature>
<feature type="region of interest" description="Disordered" evidence="2">
    <location>
        <begin position="354"/>
        <end position="420"/>
    </location>
</feature>
<feature type="compositionally biased region" description="Polar residues" evidence="2">
    <location>
        <begin position="576"/>
        <end position="594"/>
    </location>
</feature>
<name>A0A6S7FZ91_PARCT</name>
<dbReference type="PROSITE" id="PS51526">
    <property type="entry name" value="RFX_DBD"/>
    <property type="match status" value="1"/>
</dbReference>
<dbReference type="Gene3D" id="1.10.10.10">
    <property type="entry name" value="Winged helix-like DNA-binding domain superfamily/Winged helix DNA-binding domain"/>
    <property type="match status" value="1"/>
</dbReference>
<feature type="region of interest" description="Disordered" evidence="2">
    <location>
        <begin position="478"/>
        <end position="594"/>
    </location>
</feature>
<feature type="compositionally biased region" description="Low complexity" evidence="2">
    <location>
        <begin position="364"/>
        <end position="385"/>
    </location>
</feature>
<dbReference type="Pfam" id="PF02257">
    <property type="entry name" value="RFX_DNA_binding"/>
    <property type="match status" value="1"/>
</dbReference>
<dbReference type="EMBL" id="CACRXK020000195">
    <property type="protein sequence ID" value="CAB3979410.1"/>
    <property type="molecule type" value="Genomic_DNA"/>
</dbReference>
<evidence type="ECO:0000313" key="3">
    <source>
        <dbReference type="EMBL" id="CAB3979410.1"/>
    </source>
</evidence>
<dbReference type="InterPro" id="IPR036388">
    <property type="entry name" value="WH-like_DNA-bd_sf"/>
</dbReference>
<evidence type="ECO:0000313" key="4">
    <source>
        <dbReference type="Proteomes" id="UP001152795"/>
    </source>
</evidence>
<dbReference type="GO" id="GO:0000981">
    <property type="term" value="F:DNA-binding transcription factor activity, RNA polymerase II-specific"/>
    <property type="evidence" value="ECO:0007669"/>
    <property type="project" value="TreeGrafter"/>
</dbReference>
<proteinExistence type="predicted"/>
<dbReference type="FunFam" id="1.10.10.10:FF:000422">
    <property type="entry name" value="DNA-binding protein RFX7"/>
    <property type="match status" value="1"/>
</dbReference>
<feature type="compositionally biased region" description="Low complexity" evidence="2">
    <location>
        <begin position="559"/>
        <end position="575"/>
    </location>
</feature>
<dbReference type="InterPro" id="IPR036390">
    <property type="entry name" value="WH_DNA-bd_sf"/>
</dbReference>
<dbReference type="AlphaFoldDB" id="A0A6S7FZ91"/>
<evidence type="ECO:0000256" key="1">
    <source>
        <dbReference type="ARBA" id="ARBA00023125"/>
    </source>
</evidence>
<comment type="caution">
    <text evidence="3">The sequence shown here is derived from an EMBL/GenBank/DDBJ whole genome shotgun (WGS) entry which is preliminary data.</text>
</comment>